<dbReference type="Proteomes" id="UP001604277">
    <property type="component" value="Unassembled WGS sequence"/>
</dbReference>
<evidence type="ECO:0000313" key="1">
    <source>
        <dbReference type="EMBL" id="KAL2545401.1"/>
    </source>
</evidence>
<sequence length="119" mass="13198">MNRGTPLDFLTEDKTMSFSSTRGWPSSTYFIKVEKVLSGGVPGSSFEVVLERLQILCHLENLDPLVRHAIAASSALPDLRKELNTCTTKLQSLLQHDAAEYREVINSRTISKASIFNSA</sequence>
<name>A0ABD1W6W0_9LAMI</name>
<reference evidence="2" key="1">
    <citation type="submission" date="2024-07" db="EMBL/GenBank/DDBJ databases">
        <title>Two chromosome-level genome assemblies of Korean endemic species Abeliophyllum distichum and Forsythia ovata (Oleaceae).</title>
        <authorList>
            <person name="Jang H."/>
        </authorList>
    </citation>
    <scope>NUCLEOTIDE SEQUENCE [LARGE SCALE GENOMIC DNA]</scope>
</reference>
<proteinExistence type="predicted"/>
<comment type="caution">
    <text evidence="1">The sequence shown here is derived from an EMBL/GenBank/DDBJ whole genome shotgun (WGS) entry which is preliminary data.</text>
</comment>
<dbReference type="EMBL" id="JBFOLJ010000004">
    <property type="protein sequence ID" value="KAL2545401.1"/>
    <property type="molecule type" value="Genomic_DNA"/>
</dbReference>
<evidence type="ECO:0000313" key="2">
    <source>
        <dbReference type="Proteomes" id="UP001604277"/>
    </source>
</evidence>
<keyword evidence="2" id="KW-1185">Reference proteome</keyword>
<dbReference type="AlphaFoldDB" id="A0ABD1W6W0"/>
<protein>
    <submittedName>
        <fullName evidence="1">Uncharacterized protein</fullName>
    </submittedName>
</protein>
<accession>A0ABD1W6W0</accession>
<gene>
    <name evidence="1" type="ORF">Fot_14634</name>
</gene>
<organism evidence="1 2">
    <name type="scientific">Forsythia ovata</name>
    <dbReference type="NCBI Taxonomy" id="205694"/>
    <lineage>
        <taxon>Eukaryota</taxon>
        <taxon>Viridiplantae</taxon>
        <taxon>Streptophyta</taxon>
        <taxon>Embryophyta</taxon>
        <taxon>Tracheophyta</taxon>
        <taxon>Spermatophyta</taxon>
        <taxon>Magnoliopsida</taxon>
        <taxon>eudicotyledons</taxon>
        <taxon>Gunneridae</taxon>
        <taxon>Pentapetalae</taxon>
        <taxon>asterids</taxon>
        <taxon>lamiids</taxon>
        <taxon>Lamiales</taxon>
        <taxon>Oleaceae</taxon>
        <taxon>Forsythieae</taxon>
        <taxon>Forsythia</taxon>
    </lineage>
</organism>